<feature type="compositionally biased region" description="Basic and acidic residues" evidence="10">
    <location>
        <begin position="63"/>
        <end position="86"/>
    </location>
</feature>
<feature type="region of interest" description="Disordered" evidence="10">
    <location>
        <begin position="106"/>
        <end position="151"/>
    </location>
</feature>
<keyword evidence="12" id="KW-1185">Reference proteome</keyword>
<evidence type="ECO:0000256" key="3">
    <source>
        <dbReference type="ARBA" id="ARBA00022475"/>
    </source>
</evidence>
<keyword evidence="5 9" id="KW-0653">Protein transport</keyword>
<dbReference type="PANTHER" id="PTHR42982">
    <property type="entry name" value="SEC-INDEPENDENT PROTEIN TRANSLOCASE PROTEIN TATA"/>
    <property type="match status" value="1"/>
</dbReference>
<evidence type="ECO:0000313" key="11">
    <source>
        <dbReference type="EMBL" id="KDS92995.1"/>
    </source>
</evidence>
<comment type="subunit">
    <text evidence="9">The Tat system comprises two distinct complexes: a TatABC complex, containing multiple copies of TatA, TatB and TatC subunits, and a separate TatA complex, containing only TatA subunits. Substrates initially bind to the TatABC complex, which probably triggers association of the separate TatA complex to form the active translocon.</text>
</comment>
<dbReference type="EMBL" id="JDRS01000010">
    <property type="protein sequence ID" value="KDS92995.1"/>
    <property type="molecule type" value="Genomic_DNA"/>
</dbReference>
<keyword evidence="3 9" id="KW-1003">Cell membrane</keyword>
<evidence type="ECO:0000256" key="4">
    <source>
        <dbReference type="ARBA" id="ARBA00022692"/>
    </source>
</evidence>
<sequence>MPSNFFKPWTIAILLLLVVLLFGANKLPGLARNLGESMRIFKNEVSEMRKEDDDDHAEASINVKRDREGARRDDRSYDARDDRDRDYRRDDRDYRRDDRDYRRDDRDYRRDDRDYRPDDRDDFRREEPVREARDREDFLGDGRSDDLYRRD</sequence>
<dbReference type="RefSeq" id="WP_034373158.1">
    <property type="nucleotide sequence ID" value="NZ_KN323183.1"/>
</dbReference>
<keyword evidence="2 9" id="KW-0813">Transport</keyword>
<evidence type="ECO:0000256" key="8">
    <source>
        <dbReference type="ARBA" id="ARBA00023136"/>
    </source>
</evidence>
<protein>
    <recommendedName>
        <fullName evidence="9">Sec-independent protein translocase protein TatA</fullName>
    </recommendedName>
</protein>
<accession>A0ABR4SIH6</accession>
<evidence type="ECO:0000256" key="5">
    <source>
        <dbReference type="ARBA" id="ARBA00022927"/>
    </source>
</evidence>
<evidence type="ECO:0000256" key="7">
    <source>
        <dbReference type="ARBA" id="ARBA00023010"/>
    </source>
</evidence>
<evidence type="ECO:0000256" key="10">
    <source>
        <dbReference type="SAM" id="MobiDB-lite"/>
    </source>
</evidence>
<name>A0ABR4SIH6_9MICO</name>
<dbReference type="HAMAP" id="MF_00236">
    <property type="entry name" value="TatA_E"/>
    <property type="match status" value="1"/>
</dbReference>
<evidence type="ECO:0000256" key="9">
    <source>
        <dbReference type="HAMAP-Rule" id="MF_00236"/>
    </source>
</evidence>
<organism evidence="11 12">
    <name type="scientific">Dermabacter hominis 1368</name>
    <dbReference type="NCBI Taxonomy" id="1450519"/>
    <lineage>
        <taxon>Bacteria</taxon>
        <taxon>Bacillati</taxon>
        <taxon>Actinomycetota</taxon>
        <taxon>Actinomycetes</taxon>
        <taxon>Micrococcales</taxon>
        <taxon>Dermabacteraceae</taxon>
        <taxon>Dermabacter</taxon>
    </lineage>
</organism>
<dbReference type="InterPro" id="IPR003369">
    <property type="entry name" value="TatA/B/E"/>
</dbReference>
<feature type="region of interest" description="Disordered" evidence="10">
    <location>
        <begin position="47"/>
        <end position="86"/>
    </location>
</feature>
<comment type="caution">
    <text evidence="11">The sequence shown here is derived from an EMBL/GenBank/DDBJ whole genome shotgun (WGS) entry which is preliminary data.</text>
</comment>
<gene>
    <name evidence="9" type="primary">tatA</name>
    <name evidence="11" type="ORF">DHOM_07625</name>
</gene>
<evidence type="ECO:0000256" key="6">
    <source>
        <dbReference type="ARBA" id="ARBA00022989"/>
    </source>
</evidence>
<evidence type="ECO:0000256" key="2">
    <source>
        <dbReference type="ARBA" id="ARBA00022448"/>
    </source>
</evidence>
<keyword evidence="7 9" id="KW-0811">Translocation</keyword>
<evidence type="ECO:0000313" key="12">
    <source>
        <dbReference type="Proteomes" id="UP000030182"/>
    </source>
</evidence>
<evidence type="ECO:0000256" key="1">
    <source>
        <dbReference type="ARBA" id="ARBA00004162"/>
    </source>
</evidence>
<reference evidence="11 12" key="1">
    <citation type="submission" date="2014-01" db="EMBL/GenBank/DDBJ databases">
        <title>Draft genome sequence of the multidrug-resistant clinical isolate Dermabacter hominis 1368.</title>
        <authorList>
            <person name="Albersmeier A."/>
            <person name="Bomholt C."/>
            <person name="Glaub A."/>
            <person name="Ruckert C."/>
            <person name="Soriano F."/>
            <person name="Fernandez-Natal I."/>
            <person name="Tauch A."/>
        </authorList>
    </citation>
    <scope>NUCLEOTIDE SEQUENCE [LARGE SCALE GENOMIC DNA]</scope>
    <source>
        <strain evidence="11 12">1368</strain>
    </source>
</reference>
<comment type="similarity">
    <text evidence="9">Belongs to the TatA/E family.</text>
</comment>
<dbReference type="Proteomes" id="UP000030182">
    <property type="component" value="Unassembled WGS sequence"/>
</dbReference>
<dbReference type="InterPro" id="IPR006312">
    <property type="entry name" value="TatA/E"/>
</dbReference>
<dbReference type="Pfam" id="PF02416">
    <property type="entry name" value="TatA_B_E"/>
    <property type="match status" value="1"/>
</dbReference>
<comment type="function">
    <text evidence="9">Part of the twin-arginine translocation (Tat) system that transports large folded proteins containing a characteristic twin-arginine motif in their signal peptide across membranes. TatA could form the protein-conducting channel of the Tat system.</text>
</comment>
<dbReference type="NCBIfam" id="TIGR01411">
    <property type="entry name" value="tatAE"/>
    <property type="match status" value="1"/>
</dbReference>
<dbReference type="PANTHER" id="PTHR42982:SF8">
    <property type="entry name" value="SEC-INDEPENDENT PROTEIN TRANSLOCASE PROTEIN TATA"/>
    <property type="match status" value="1"/>
</dbReference>
<keyword evidence="4 9" id="KW-0812">Transmembrane</keyword>
<keyword evidence="6 9" id="KW-1133">Transmembrane helix</keyword>
<keyword evidence="8 9" id="KW-0472">Membrane</keyword>
<comment type="subcellular location">
    <subcellularLocation>
        <location evidence="1 9">Cell membrane</location>
        <topology evidence="1 9">Single-pass membrane protein</topology>
    </subcellularLocation>
</comment>
<proteinExistence type="inferred from homology"/>
<dbReference type="Gene3D" id="1.20.5.3310">
    <property type="match status" value="1"/>
</dbReference>